<reference evidence="1 2" key="1">
    <citation type="journal article" date="2019" name="Sci. Rep.">
        <title>Orb-weaving spider Araneus ventricosus genome elucidates the spidroin gene catalogue.</title>
        <authorList>
            <person name="Kono N."/>
            <person name="Nakamura H."/>
            <person name="Ohtoshi R."/>
            <person name="Moran D.A.P."/>
            <person name="Shinohara A."/>
            <person name="Yoshida Y."/>
            <person name="Fujiwara M."/>
            <person name="Mori M."/>
            <person name="Tomita M."/>
            <person name="Arakawa K."/>
        </authorList>
    </citation>
    <scope>NUCLEOTIDE SEQUENCE [LARGE SCALE GENOMIC DNA]</scope>
</reference>
<proteinExistence type="predicted"/>
<name>A0A4Y2IAT7_ARAVE</name>
<organism evidence="1 2">
    <name type="scientific">Araneus ventricosus</name>
    <name type="common">Orbweaver spider</name>
    <name type="synonym">Epeira ventricosa</name>
    <dbReference type="NCBI Taxonomy" id="182803"/>
    <lineage>
        <taxon>Eukaryota</taxon>
        <taxon>Metazoa</taxon>
        <taxon>Ecdysozoa</taxon>
        <taxon>Arthropoda</taxon>
        <taxon>Chelicerata</taxon>
        <taxon>Arachnida</taxon>
        <taxon>Araneae</taxon>
        <taxon>Araneomorphae</taxon>
        <taxon>Entelegynae</taxon>
        <taxon>Araneoidea</taxon>
        <taxon>Araneidae</taxon>
        <taxon>Araneus</taxon>
    </lineage>
</organism>
<comment type="caution">
    <text evidence="1">The sequence shown here is derived from an EMBL/GenBank/DDBJ whole genome shotgun (WGS) entry which is preliminary data.</text>
</comment>
<protein>
    <submittedName>
        <fullName evidence="1">Uncharacterized protein</fullName>
    </submittedName>
</protein>
<dbReference type="Proteomes" id="UP000499080">
    <property type="component" value="Unassembled WGS sequence"/>
</dbReference>
<gene>
    <name evidence="1" type="ORF">AVEN_126589_1</name>
</gene>
<accession>A0A4Y2IAT7</accession>
<keyword evidence="2" id="KW-1185">Reference proteome</keyword>
<evidence type="ECO:0000313" key="2">
    <source>
        <dbReference type="Proteomes" id="UP000499080"/>
    </source>
</evidence>
<dbReference type="AlphaFoldDB" id="A0A4Y2IAT7"/>
<evidence type="ECO:0000313" key="1">
    <source>
        <dbReference type="EMBL" id="GBM74542.1"/>
    </source>
</evidence>
<sequence length="110" mass="12432">MPPNSLLRQYVFHMTTPKQRITHCRRVKNPATAECIRQWSLIPGSRKTTSPTKLYPSHSSSLPTCCSCGLGAQVLITVSFAYLHRSRSYQRRLSAVFGVNFSCLKKFPVT</sequence>
<dbReference type="EMBL" id="BGPR01002503">
    <property type="protein sequence ID" value="GBM74542.1"/>
    <property type="molecule type" value="Genomic_DNA"/>
</dbReference>